<feature type="transmembrane region" description="Helical" evidence="1">
    <location>
        <begin position="206"/>
        <end position="228"/>
    </location>
</feature>
<accession>A0A8J7GDY9</accession>
<sequence>MIHSLYYSEAPTFAILSIEHLSLLLLIFLLAGLFVTRPQITFRYEKIIRVSLIVTIIIQQFLLYSWYIAHNAFNPVDALPLYPCRITTLFVLFLLFKWNTKLFHFTFYWGIIGAFLALLSPDTNGLGFPNAMFIQFFLGHAALLMGTVFLAVIHDYQPNQVHLFKTYQYSAIYFIVILVINEWLGSNYAYLRAAPPTPFLSNIPAYPYHVPILVIMMFSLFFLVNLLYKVVQKIKIMNKLFREI</sequence>
<evidence type="ECO:0000313" key="3">
    <source>
        <dbReference type="Proteomes" id="UP000622653"/>
    </source>
</evidence>
<dbReference type="Pfam" id="PF14808">
    <property type="entry name" value="TMEM164"/>
    <property type="match status" value="1"/>
</dbReference>
<evidence type="ECO:0000313" key="2">
    <source>
        <dbReference type="EMBL" id="MBF4501861.1"/>
    </source>
</evidence>
<dbReference type="EMBL" id="JADKPV010000006">
    <property type="protein sequence ID" value="MBF4501861.1"/>
    <property type="molecule type" value="Genomic_DNA"/>
</dbReference>
<organism evidence="2 3">
    <name type="scientific">Savagea serpentis</name>
    <dbReference type="NCBI Taxonomy" id="2785297"/>
    <lineage>
        <taxon>Bacteria</taxon>
        <taxon>Bacillati</taxon>
        <taxon>Bacillota</taxon>
        <taxon>Bacilli</taxon>
        <taxon>Bacillales</taxon>
        <taxon>Caryophanaceae</taxon>
        <taxon>Savagea</taxon>
    </lineage>
</organism>
<feature type="transmembrane region" description="Helical" evidence="1">
    <location>
        <begin position="79"/>
        <end position="96"/>
    </location>
</feature>
<protein>
    <submittedName>
        <fullName evidence="2">TIGR02206 family membrane protein</fullName>
    </submittedName>
</protein>
<keyword evidence="3" id="KW-1185">Reference proteome</keyword>
<dbReference type="RefSeq" id="WP_194563342.1">
    <property type="nucleotide sequence ID" value="NZ_JADKPV010000006.1"/>
</dbReference>
<dbReference type="NCBIfam" id="TIGR02206">
    <property type="entry name" value="intg_mem_TP0381"/>
    <property type="match status" value="1"/>
</dbReference>
<feature type="transmembrane region" description="Helical" evidence="1">
    <location>
        <begin position="166"/>
        <end position="186"/>
    </location>
</feature>
<evidence type="ECO:0000256" key="1">
    <source>
        <dbReference type="SAM" id="Phobius"/>
    </source>
</evidence>
<keyword evidence="1" id="KW-0472">Membrane</keyword>
<dbReference type="AlphaFoldDB" id="A0A8J7GDY9"/>
<gene>
    <name evidence="2" type="ORF">IRY55_10850</name>
</gene>
<comment type="caution">
    <text evidence="2">The sequence shown here is derived from an EMBL/GenBank/DDBJ whole genome shotgun (WGS) entry which is preliminary data.</text>
</comment>
<feature type="transmembrane region" description="Helical" evidence="1">
    <location>
        <begin position="12"/>
        <end position="35"/>
    </location>
</feature>
<dbReference type="Proteomes" id="UP000622653">
    <property type="component" value="Unassembled WGS sequence"/>
</dbReference>
<proteinExistence type="predicted"/>
<feature type="transmembrane region" description="Helical" evidence="1">
    <location>
        <begin position="47"/>
        <end position="67"/>
    </location>
</feature>
<reference evidence="2" key="1">
    <citation type="submission" date="2020-11" db="EMBL/GenBank/DDBJ databases">
        <title>Multidrug resistant novel bacterium Savagea serpentis sp. nov., isolated from the scats of a vine snake (Ahaetulla nasuta).</title>
        <authorList>
            <person name="Venkata Ramana V."/>
            <person name="Vikas Patil S."/>
            <person name="Yogita Lugani V."/>
        </authorList>
    </citation>
    <scope>NUCLEOTIDE SEQUENCE</scope>
    <source>
        <strain evidence="2">SN6</strain>
    </source>
</reference>
<keyword evidence="1" id="KW-0812">Transmembrane</keyword>
<feature type="transmembrane region" description="Helical" evidence="1">
    <location>
        <begin position="132"/>
        <end position="154"/>
    </location>
</feature>
<name>A0A8J7GDY9_9BACL</name>
<keyword evidence="1" id="KW-1133">Transmembrane helix</keyword>
<dbReference type="InterPro" id="IPR011737">
    <property type="entry name" value="CHP02206_TP0381"/>
</dbReference>
<feature type="transmembrane region" description="Helical" evidence="1">
    <location>
        <begin position="103"/>
        <end position="120"/>
    </location>
</feature>